<dbReference type="GO" id="GO:0032259">
    <property type="term" value="P:methylation"/>
    <property type="evidence" value="ECO:0007669"/>
    <property type="project" value="UniProtKB-KW"/>
</dbReference>
<dbReference type="eggNOG" id="ENOG502QQVK">
    <property type="taxonomic scope" value="Eukaryota"/>
</dbReference>
<dbReference type="InterPro" id="IPR042086">
    <property type="entry name" value="MeTrfase_capping"/>
</dbReference>
<evidence type="ECO:0000256" key="3">
    <source>
        <dbReference type="ARBA" id="ARBA00022723"/>
    </source>
</evidence>
<dbReference type="PANTHER" id="PTHR31009">
    <property type="entry name" value="S-ADENOSYL-L-METHIONINE:CARBOXYL METHYLTRANSFERASE FAMILY PROTEIN"/>
    <property type="match status" value="1"/>
</dbReference>
<dbReference type="Proteomes" id="UP000087171">
    <property type="component" value="Chromosome Ca5"/>
</dbReference>
<name>A0A1S2Y7X1_CICAR</name>
<evidence type="ECO:0000256" key="4">
    <source>
        <dbReference type="ARBA" id="ARBA00022842"/>
    </source>
</evidence>
<evidence type="ECO:0000313" key="6">
    <source>
        <dbReference type="RefSeq" id="XP_004500800.1"/>
    </source>
</evidence>
<dbReference type="KEGG" id="cam:101490611"/>
<organism evidence="5 6">
    <name type="scientific">Cicer arietinum</name>
    <name type="common">Chickpea</name>
    <name type="synonym">Garbanzo</name>
    <dbReference type="NCBI Taxonomy" id="3827"/>
    <lineage>
        <taxon>Eukaryota</taxon>
        <taxon>Viridiplantae</taxon>
        <taxon>Streptophyta</taxon>
        <taxon>Embryophyta</taxon>
        <taxon>Tracheophyta</taxon>
        <taxon>Spermatophyta</taxon>
        <taxon>Magnoliopsida</taxon>
        <taxon>eudicotyledons</taxon>
        <taxon>Gunneridae</taxon>
        <taxon>Pentapetalae</taxon>
        <taxon>rosids</taxon>
        <taxon>fabids</taxon>
        <taxon>Fabales</taxon>
        <taxon>Fabaceae</taxon>
        <taxon>Papilionoideae</taxon>
        <taxon>50 kb inversion clade</taxon>
        <taxon>NPAAA clade</taxon>
        <taxon>Hologalegina</taxon>
        <taxon>IRL clade</taxon>
        <taxon>Cicereae</taxon>
        <taxon>Cicer</taxon>
    </lineage>
</organism>
<dbReference type="PaxDb" id="3827-XP_004500800.1"/>
<keyword evidence="3" id="KW-0479">Metal-binding</keyword>
<dbReference type="SUPFAM" id="SSF53335">
    <property type="entry name" value="S-adenosyl-L-methionine-dependent methyltransferases"/>
    <property type="match status" value="1"/>
</dbReference>
<dbReference type="InterPro" id="IPR005299">
    <property type="entry name" value="MeTrfase_7"/>
</dbReference>
<dbReference type="InterPro" id="IPR029063">
    <property type="entry name" value="SAM-dependent_MTases_sf"/>
</dbReference>
<keyword evidence="5" id="KW-1185">Reference proteome</keyword>
<dbReference type="GO" id="GO:0008168">
    <property type="term" value="F:methyltransferase activity"/>
    <property type="evidence" value="ECO:0007669"/>
    <property type="project" value="UniProtKB-KW"/>
</dbReference>
<gene>
    <name evidence="6" type="primary">LOC101490611</name>
</gene>
<dbReference type="OrthoDB" id="1523883at2759"/>
<keyword evidence="2" id="KW-0808">Transferase</keyword>
<sequence>MAVEQVLHMNGGEGDTSYANNSTFQRMVMLTAKHIVEDSIMRLYCANIPNCLIVADLGCSSGPNALLVATNIINTIDALSQTMSHEPPVFQFFLNDLFGNDFNTTFKSLPDFHRRLQQDKGNKFGPCFFSGTPGSFYGRLFPNNSIHFFHSSFSLHWLSKTPDVLQDTEKPLNKGAIYLTRTSPPEVHKAYFAQFQHDFTLFLKSRSCELLSGGAMVLTLIGRDELNELINAWVVIGMALNDMAAEELIEQTKLDSFNIPSYCPTSNEIRQVIEEEGSFHVQRLETIRTDWIKNIDVSDDYSLNNVDGIEDTRAEAVAKYIRAVAEPILKSEFGEIIMDELFIRFKNKIVQLYGVEKLELANLVMHITKRT</sequence>
<dbReference type="GeneID" id="101490611"/>
<dbReference type="Pfam" id="PF03492">
    <property type="entry name" value="Methyltransf_7"/>
    <property type="match status" value="1"/>
</dbReference>
<accession>A0A1S2Y7X1</accession>
<dbReference type="RefSeq" id="XP_004500800.1">
    <property type="nucleotide sequence ID" value="XM_004500743.3"/>
</dbReference>
<evidence type="ECO:0000256" key="2">
    <source>
        <dbReference type="ARBA" id="ARBA00022679"/>
    </source>
</evidence>
<evidence type="ECO:0000256" key="1">
    <source>
        <dbReference type="ARBA" id="ARBA00022603"/>
    </source>
</evidence>
<protein>
    <submittedName>
        <fullName evidence="6">Theobromine synthase 2-like</fullName>
    </submittedName>
</protein>
<dbReference type="Gene3D" id="3.40.50.150">
    <property type="entry name" value="Vaccinia Virus protein VP39"/>
    <property type="match status" value="1"/>
</dbReference>
<reference evidence="5" key="1">
    <citation type="journal article" date="2013" name="Nat. Biotechnol.">
        <title>Draft genome sequence of chickpea (Cicer arietinum) provides a resource for trait improvement.</title>
        <authorList>
            <person name="Varshney R.K."/>
            <person name="Song C."/>
            <person name="Saxena R.K."/>
            <person name="Azam S."/>
            <person name="Yu S."/>
            <person name="Sharpe A.G."/>
            <person name="Cannon S."/>
            <person name="Baek J."/>
            <person name="Rosen B.D."/>
            <person name="Tar'an B."/>
            <person name="Millan T."/>
            <person name="Zhang X."/>
            <person name="Ramsay L.D."/>
            <person name="Iwata A."/>
            <person name="Wang Y."/>
            <person name="Nelson W."/>
            <person name="Farmer A.D."/>
            <person name="Gaur P.M."/>
            <person name="Soderlund C."/>
            <person name="Penmetsa R.V."/>
            <person name="Xu C."/>
            <person name="Bharti A.K."/>
            <person name="He W."/>
            <person name="Winter P."/>
            <person name="Zhao S."/>
            <person name="Hane J.K."/>
            <person name="Carrasquilla-Garcia N."/>
            <person name="Condie J.A."/>
            <person name="Upadhyaya H.D."/>
            <person name="Luo M.C."/>
            <person name="Thudi M."/>
            <person name="Gowda C.L."/>
            <person name="Singh N.P."/>
            <person name="Lichtenzveig J."/>
            <person name="Gali K.K."/>
            <person name="Rubio J."/>
            <person name="Nadarajan N."/>
            <person name="Dolezel J."/>
            <person name="Bansal K.C."/>
            <person name="Xu X."/>
            <person name="Edwards D."/>
            <person name="Zhang G."/>
            <person name="Kahl G."/>
            <person name="Gil J."/>
            <person name="Singh K.B."/>
            <person name="Datta S.K."/>
            <person name="Jackson S.A."/>
            <person name="Wang J."/>
            <person name="Cook D.R."/>
        </authorList>
    </citation>
    <scope>NUCLEOTIDE SEQUENCE [LARGE SCALE GENOMIC DNA]</scope>
    <source>
        <strain evidence="5">cv. CDC Frontier</strain>
    </source>
</reference>
<dbReference type="AlphaFoldDB" id="A0A1S2Y7X1"/>
<evidence type="ECO:0000313" key="5">
    <source>
        <dbReference type="Proteomes" id="UP000087171"/>
    </source>
</evidence>
<keyword evidence="4" id="KW-0460">Magnesium</keyword>
<proteinExistence type="predicted"/>
<reference evidence="6" key="2">
    <citation type="submission" date="2025-08" db="UniProtKB">
        <authorList>
            <consortium name="RefSeq"/>
        </authorList>
    </citation>
    <scope>IDENTIFICATION</scope>
    <source>
        <tissue evidence="6">Etiolated seedlings</tissue>
    </source>
</reference>
<dbReference type="Gene3D" id="1.10.1200.270">
    <property type="entry name" value="Methyltransferase, alpha-helical capping domain"/>
    <property type="match status" value="1"/>
</dbReference>
<keyword evidence="1" id="KW-0489">Methyltransferase</keyword>
<dbReference type="GO" id="GO:0046872">
    <property type="term" value="F:metal ion binding"/>
    <property type="evidence" value="ECO:0007669"/>
    <property type="project" value="UniProtKB-KW"/>
</dbReference>